<dbReference type="Gene3D" id="3.30.1160.10">
    <property type="entry name" value="Cyanate lyase, C-terminal domain"/>
    <property type="match status" value="1"/>
</dbReference>
<comment type="similarity">
    <text evidence="3">Belongs to the cyanase family.</text>
</comment>
<feature type="active site" evidence="3">
    <location>
        <position position="166"/>
    </location>
</feature>
<dbReference type="SUPFAM" id="SSF55234">
    <property type="entry name" value="Cyanase C-terminal domain"/>
    <property type="match status" value="1"/>
</dbReference>
<dbReference type="AlphaFoldDB" id="A0A7S0X840"/>
<feature type="active site" evidence="3">
    <location>
        <position position="143"/>
    </location>
</feature>
<dbReference type="SUPFAM" id="SSF47413">
    <property type="entry name" value="lambda repressor-like DNA-binding domains"/>
    <property type="match status" value="1"/>
</dbReference>
<proteinExistence type="inferred from homology"/>
<dbReference type="NCBIfam" id="TIGR00673">
    <property type="entry name" value="cynS"/>
    <property type="match status" value="1"/>
</dbReference>
<dbReference type="InterPro" id="IPR008076">
    <property type="entry name" value="Cyanase"/>
</dbReference>
<gene>
    <name evidence="3" type="primary">CYN</name>
    <name evidence="5" type="ORF">MANT1106_LOCUS10023</name>
</gene>
<dbReference type="GO" id="GO:0008824">
    <property type="term" value="F:cyanate hydratase activity"/>
    <property type="evidence" value="ECO:0007669"/>
    <property type="project" value="UniProtKB-UniRule"/>
</dbReference>
<feature type="domain" description="Cyanate lyase C-terminal" evidence="4">
    <location>
        <begin position="127"/>
        <end position="199"/>
    </location>
</feature>
<dbReference type="InterPro" id="IPR048564">
    <property type="entry name" value="CYNS_N"/>
</dbReference>
<organism evidence="5">
    <name type="scientific">Mantoniella antarctica</name>
    <dbReference type="NCBI Taxonomy" id="81844"/>
    <lineage>
        <taxon>Eukaryota</taxon>
        <taxon>Viridiplantae</taxon>
        <taxon>Chlorophyta</taxon>
        <taxon>Mamiellophyceae</taxon>
        <taxon>Mamiellales</taxon>
        <taxon>Mamiellaceae</taxon>
        <taxon>Mantoniella</taxon>
    </lineage>
</organism>
<dbReference type="EMBL" id="HBFC01016863">
    <property type="protein sequence ID" value="CAD8707340.1"/>
    <property type="molecule type" value="Transcribed_RNA"/>
</dbReference>
<dbReference type="InterPro" id="IPR003712">
    <property type="entry name" value="Cyanate_lyase_C"/>
</dbReference>
<feature type="active site" evidence="3">
    <location>
        <position position="140"/>
    </location>
</feature>
<dbReference type="NCBIfam" id="NF002773">
    <property type="entry name" value="PRK02866.1"/>
    <property type="match status" value="1"/>
</dbReference>
<evidence type="ECO:0000313" key="5">
    <source>
        <dbReference type="EMBL" id="CAD8707340.1"/>
    </source>
</evidence>
<dbReference type="SMART" id="SM01116">
    <property type="entry name" value="Cyanate_lyase"/>
    <property type="match status" value="1"/>
</dbReference>
<dbReference type="HAMAP" id="MF_00535">
    <property type="entry name" value="Cyanate_hydrat"/>
    <property type="match status" value="1"/>
</dbReference>
<sequence length="199" mass="21919">MSASTMTSASVASQRVTVRGGAQGIALRRAATAPLRAMRTKAASLSVVAAAPMTRNDVTELIVFNRMKKGVTWASLAEACGRSLPWVTSALLGQHQMTKEMAEIAGKMLDLPEDAIMLLQFAPYKGSLPTSVPTDPLIYRFYEMVAVYGTTYKEMIHEEFGDGIMSAIDFDMDFSREENDKGDRVKIVLTGKYLTYREF</sequence>
<comment type="function">
    <text evidence="1 3">Catalyzes the reaction of cyanate with bicarbonate to produce ammonia and carbon dioxide.</text>
</comment>
<name>A0A7S0X840_9CHLO</name>
<dbReference type="CDD" id="cd00559">
    <property type="entry name" value="Cyanase_C"/>
    <property type="match status" value="1"/>
</dbReference>
<reference evidence="5" key="1">
    <citation type="submission" date="2021-01" db="EMBL/GenBank/DDBJ databases">
        <authorList>
            <person name="Corre E."/>
            <person name="Pelletier E."/>
            <person name="Niang G."/>
            <person name="Scheremetjew M."/>
            <person name="Finn R."/>
            <person name="Kale V."/>
            <person name="Holt S."/>
            <person name="Cochrane G."/>
            <person name="Meng A."/>
            <person name="Brown T."/>
            <person name="Cohen L."/>
        </authorList>
    </citation>
    <scope>NUCLEOTIDE SEQUENCE</scope>
    <source>
        <strain evidence="5">SL-175</strain>
    </source>
</reference>
<dbReference type="InterPro" id="IPR010982">
    <property type="entry name" value="Lambda_DNA-bd_dom_sf"/>
</dbReference>
<dbReference type="PANTHER" id="PTHR34186:SF2">
    <property type="entry name" value="CYANATE HYDRATASE"/>
    <property type="match status" value="1"/>
</dbReference>
<protein>
    <recommendedName>
        <fullName evidence="3">Cyanate hydratase</fullName>
        <shortName evidence="3">Cyanase</shortName>
        <ecNumber evidence="3">4.2.1.104</ecNumber>
    </recommendedName>
    <alternativeName>
        <fullName evidence="3">Cyanate hydrolase</fullName>
    </alternativeName>
    <alternativeName>
        <fullName evidence="3">Cyanate lyase</fullName>
    </alternativeName>
</protein>
<evidence type="ECO:0000259" key="4">
    <source>
        <dbReference type="SMART" id="SM01116"/>
    </source>
</evidence>
<dbReference type="Pfam" id="PF02560">
    <property type="entry name" value="Cyanate_lyase"/>
    <property type="match status" value="1"/>
</dbReference>
<dbReference type="EC" id="4.2.1.104" evidence="3"/>
<dbReference type="Pfam" id="PF21291">
    <property type="entry name" value="CYNS_N"/>
    <property type="match status" value="1"/>
</dbReference>
<dbReference type="InterPro" id="IPR036581">
    <property type="entry name" value="Cyanate_lyase_C_sf"/>
</dbReference>
<dbReference type="Gene3D" id="1.10.260.40">
    <property type="entry name" value="lambda repressor-like DNA-binding domains"/>
    <property type="match status" value="1"/>
</dbReference>
<evidence type="ECO:0000256" key="2">
    <source>
        <dbReference type="ARBA" id="ARBA00023239"/>
    </source>
</evidence>
<dbReference type="PRINTS" id="PR01693">
    <property type="entry name" value="CYANASE"/>
</dbReference>
<accession>A0A7S0X840</accession>
<dbReference type="GO" id="GO:0003677">
    <property type="term" value="F:DNA binding"/>
    <property type="evidence" value="ECO:0007669"/>
    <property type="project" value="InterPro"/>
</dbReference>
<comment type="catalytic activity">
    <reaction evidence="3">
        <text>cyanate + hydrogencarbonate + 3 H(+) = NH4(+) + 2 CO2</text>
        <dbReference type="Rhea" id="RHEA:11120"/>
        <dbReference type="ChEBI" id="CHEBI:15378"/>
        <dbReference type="ChEBI" id="CHEBI:16526"/>
        <dbReference type="ChEBI" id="CHEBI:17544"/>
        <dbReference type="ChEBI" id="CHEBI:28938"/>
        <dbReference type="ChEBI" id="CHEBI:29195"/>
        <dbReference type="EC" id="4.2.1.104"/>
    </reaction>
</comment>
<dbReference type="PANTHER" id="PTHR34186">
    <property type="entry name" value="CYANATE HYDRATASE"/>
    <property type="match status" value="1"/>
</dbReference>
<evidence type="ECO:0000256" key="3">
    <source>
        <dbReference type="HAMAP-Rule" id="MF_03139"/>
    </source>
</evidence>
<evidence type="ECO:0000256" key="1">
    <source>
        <dbReference type="ARBA" id="ARBA00003561"/>
    </source>
</evidence>
<keyword evidence="2 3" id="KW-0456">Lyase</keyword>